<comment type="similarity">
    <text evidence="1 17">Belongs to the chloride channel CLIC family.</text>
</comment>
<dbReference type="PANTHER" id="PTHR19229:SF36">
    <property type="entry name" value="ATP-BINDING CASSETTE SUB-FAMILY A MEMBER 2"/>
    <property type="match status" value="1"/>
</dbReference>
<dbReference type="AlphaFoldDB" id="A0A444V2C5"/>
<dbReference type="SUPFAM" id="SSF52540">
    <property type="entry name" value="P-loop containing nucleoside triphosphate hydrolases"/>
    <property type="match status" value="2"/>
</dbReference>
<dbReference type="GO" id="GO:0005319">
    <property type="term" value="F:lipid transporter activity"/>
    <property type="evidence" value="ECO:0007669"/>
    <property type="project" value="TreeGrafter"/>
</dbReference>
<dbReference type="PRINTS" id="PR01263">
    <property type="entry name" value="INTCLCHANNEL"/>
</dbReference>
<keyword evidence="6" id="KW-0547">Nucleotide-binding</keyword>
<dbReference type="GO" id="GO:0034707">
    <property type="term" value="C:chloride channel complex"/>
    <property type="evidence" value="ECO:0007669"/>
    <property type="project" value="UniProtKB-KW"/>
</dbReference>
<evidence type="ECO:0000256" key="7">
    <source>
        <dbReference type="ARBA" id="ARBA00022840"/>
    </source>
</evidence>
<evidence type="ECO:0000259" key="19">
    <source>
        <dbReference type="PROSITE" id="PS50893"/>
    </source>
</evidence>
<evidence type="ECO:0000256" key="16">
    <source>
        <dbReference type="ARBA" id="ARBA00024167"/>
    </source>
</evidence>
<evidence type="ECO:0000256" key="13">
    <source>
        <dbReference type="ARBA" id="ARBA00023173"/>
    </source>
</evidence>
<keyword evidence="12 17" id="KW-0472">Membrane</keyword>
<feature type="transmembrane region" description="Helical" evidence="17">
    <location>
        <begin position="167"/>
        <end position="188"/>
    </location>
</feature>
<keyword evidence="5" id="KW-0677">Repeat</keyword>
<dbReference type="Pfam" id="PF23321">
    <property type="entry name" value="R1_ABCA1"/>
    <property type="match status" value="2"/>
</dbReference>
<comment type="subcellular location">
    <subcellularLocation>
        <location evidence="17">Membrane</location>
        <topology evidence="17">Single-pass membrane protein</topology>
    </subcellularLocation>
    <subcellularLocation>
        <location evidence="17">Cytoplasm</location>
    </subcellularLocation>
</comment>
<dbReference type="Gene3D" id="1.20.1050.10">
    <property type="match status" value="1"/>
</dbReference>
<keyword evidence="15 17" id="KW-0407">Ion channel</keyword>
<dbReference type="Gene3D" id="3.40.50.300">
    <property type="entry name" value="P-loop containing nucleotide triphosphate hydrolases"/>
    <property type="match status" value="2"/>
</dbReference>
<dbReference type="Pfam" id="PF13410">
    <property type="entry name" value="GST_C_2"/>
    <property type="match status" value="1"/>
</dbReference>
<keyword evidence="10" id="KW-0560">Oxidoreductase</keyword>
<dbReference type="GO" id="GO:0016491">
    <property type="term" value="F:oxidoreductase activity"/>
    <property type="evidence" value="ECO:0007669"/>
    <property type="project" value="UniProtKB-KW"/>
</dbReference>
<dbReference type="FunFam" id="1.20.1050.10:FF:000001">
    <property type="entry name" value="Chloride intracellular channel 2"/>
    <property type="match status" value="1"/>
</dbReference>
<evidence type="ECO:0000256" key="2">
    <source>
        <dbReference type="ARBA" id="ARBA00022448"/>
    </source>
</evidence>
<evidence type="ECO:0000256" key="14">
    <source>
        <dbReference type="ARBA" id="ARBA00023214"/>
    </source>
</evidence>
<accession>A0A444V2C5</accession>
<dbReference type="Pfam" id="PF00005">
    <property type="entry name" value="ABC_tran"/>
    <property type="match status" value="2"/>
</dbReference>
<dbReference type="InterPro" id="IPR010987">
    <property type="entry name" value="Glutathione-S-Trfase_C-like"/>
</dbReference>
<evidence type="ECO:0000256" key="9">
    <source>
        <dbReference type="ARBA" id="ARBA00022989"/>
    </source>
</evidence>
<dbReference type="PROSITE" id="PS50893">
    <property type="entry name" value="ABC_TRANSPORTER_2"/>
    <property type="match status" value="1"/>
</dbReference>
<dbReference type="Pfam" id="PF22441">
    <property type="entry name" value="CLIC-like_N"/>
    <property type="match status" value="1"/>
</dbReference>
<evidence type="ECO:0000256" key="10">
    <source>
        <dbReference type="ARBA" id="ARBA00023002"/>
    </source>
</evidence>
<evidence type="ECO:0000256" key="1">
    <source>
        <dbReference type="ARBA" id="ARBA00007655"/>
    </source>
</evidence>
<dbReference type="InterPro" id="IPR003439">
    <property type="entry name" value="ABC_transporter-like_ATP-bd"/>
</dbReference>
<dbReference type="InterPro" id="IPR036249">
    <property type="entry name" value="Thioredoxin-like_sf"/>
</dbReference>
<dbReference type="InterPro" id="IPR036282">
    <property type="entry name" value="Glutathione-S-Trfase_C_sf"/>
</dbReference>
<dbReference type="Gene3D" id="3.40.30.10">
    <property type="entry name" value="Glutaredoxin"/>
    <property type="match status" value="1"/>
</dbReference>
<dbReference type="SMART" id="SM00382">
    <property type="entry name" value="AAA"/>
    <property type="match status" value="1"/>
</dbReference>
<dbReference type="CDD" id="cd03263">
    <property type="entry name" value="ABC_subfamily_A"/>
    <property type="match status" value="2"/>
</dbReference>
<evidence type="ECO:0000256" key="5">
    <source>
        <dbReference type="ARBA" id="ARBA00022737"/>
    </source>
</evidence>
<keyword evidence="14 17" id="KW-0868">Chloride</keyword>
<dbReference type="InterPro" id="IPR053823">
    <property type="entry name" value="CLIC_N"/>
</dbReference>
<dbReference type="SFLD" id="SFLDG00358">
    <property type="entry name" value="Main_(cytGST)"/>
    <property type="match status" value="1"/>
</dbReference>
<keyword evidence="4 17" id="KW-0812">Transmembrane</keyword>
<evidence type="ECO:0000256" key="17">
    <source>
        <dbReference type="RuleBase" id="RU362009"/>
    </source>
</evidence>
<evidence type="ECO:0000256" key="6">
    <source>
        <dbReference type="ARBA" id="ARBA00022741"/>
    </source>
</evidence>
<keyword evidence="3 17" id="KW-0963">Cytoplasm</keyword>
<dbReference type="InterPro" id="IPR040079">
    <property type="entry name" value="Glutathione_S-Trfase"/>
</dbReference>
<keyword evidence="7 20" id="KW-0067">ATP-binding</keyword>
<dbReference type="GO" id="GO:0005524">
    <property type="term" value="F:ATP binding"/>
    <property type="evidence" value="ECO:0007669"/>
    <property type="project" value="UniProtKB-KW"/>
</dbReference>
<dbReference type="SUPFAM" id="SSF52833">
    <property type="entry name" value="Thioredoxin-like"/>
    <property type="match status" value="1"/>
</dbReference>
<dbReference type="SFLD" id="SFLDS00019">
    <property type="entry name" value="Glutathione_Transferase_(cytos"/>
    <property type="match status" value="1"/>
</dbReference>
<sequence>MLTGDESTTGGEAFISGRSILRDLLKVQQSLGYCPQFDALFEDLTAREHLELYTRLRGVPWKDEERVVKWALDKLELTKYADKPVGTYSGGNKRKLSTAIALIGYPSLIYLDEPTTGMDPKARRFLWNLILDIIKTGRSVVLTSHRWSITPIMYPASFWFEVPSTAYVFLIVINLFIGITATVATFLLQLFEHDKDLKLVNSYLKSCFLIFPNYNLGHGLMEMAYNEYINEYYAKIGQFDKMKSPFEWDIVTRGLVAMTIEGFVGFFITIMCQYNFLRKPQRLPVSSKPIDDDDVDVACERRRVLRGDADNDMLKIENLTKVYKSRKMGRILAVDRLCVGVRPGECFGLLGVNGAGKTTTFKMLTGDESTTGGEAFISGRSILRDLLKVQQSLGYCPQFDALFEDLTAREHLELYTRLRGVPWKDEERVVKWALDKLELTKYADKPVGTYSGGNKRKLSTAIALIGYPSLIYLDEPTTGMDPKARRFLWNLILDIIKTGRSVVLTSHSMEECEALCTRLAIMVNGHFKCLGSIQHLKNRFGDGYMITVRTKSSLNVKEVVRFFNRNFPEAILKECYAEDGFGDGYMITVRTKSSLNVKEVVRFFNRNFPEAILKERHHTKVQYQLKSDHISLAQVFSKMEQVVEVLGIEDYSVSQTTLDNVFVNFAKKQSDNLEQQESTPLGGNGQSPLKRVLNLLRPYNNNNTNGVVVAKDISKMLKERHHTKVQYQLKSDHISLAQVFSKMEQVVEVLGIEDYSVSQTTLDNVFVNFAKKQSDNLEQQESTPLGGNAQSPLKRILNLLRPRATNTELRALVVEPEPEELESDDEGLISFEEERASDDGESIGNCPFCQRLFMILWLKGANFTLTTVDMKRAPEVLKDLAPGSQPPFLLYNGEVRTDTNKIEEFLEDTLAPPQYPKMCTRYKESNTAGNDIFHRFSAYVKNPNPSMNDLLERNFLKSLMKLDRYLRSPLPHELDQKPNITVSERRYLDGNKLTLADCNLLPKLHIVKVVCRKYRDFEIPPSLSGLKRYLDNASTQEEFINTCPADVEILLAYHSVAQYLRK</sequence>
<dbReference type="InterPro" id="IPR026082">
    <property type="entry name" value="ABCA"/>
</dbReference>
<evidence type="ECO:0000313" key="21">
    <source>
        <dbReference type="Proteomes" id="UP000289886"/>
    </source>
</evidence>
<dbReference type="InterPro" id="IPR056264">
    <property type="entry name" value="R2_ABCA1-4-like"/>
</dbReference>
<organism evidence="20 21">
    <name type="scientific">Acipenser ruthenus</name>
    <name type="common">Sterlet sturgeon</name>
    <dbReference type="NCBI Taxonomy" id="7906"/>
    <lineage>
        <taxon>Eukaryota</taxon>
        <taxon>Metazoa</taxon>
        <taxon>Chordata</taxon>
        <taxon>Craniata</taxon>
        <taxon>Vertebrata</taxon>
        <taxon>Euteleostomi</taxon>
        <taxon>Actinopterygii</taxon>
        <taxon>Chondrostei</taxon>
        <taxon>Acipenseriformes</taxon>
        <taxon>Acipenseridae</taxon>
        <taxon>Acipenser</taxon>
    </lineage>
</organism>
<dbReference type="Proteomes" id="UP000289886">
    <property type="component" value="Unassembled WGS sequence"/>
</dbReference>
<reference evidence="20 21" key="1">
    <citation type="submission" date="2019-01" db="EMBL/GenBank/DDBJ databases">
        <title>Draft Genome and Complete Hox-Cluster Characterization of the Sterlet Sturgeon (Acipenser ruthenus).</title>
        <authorList>
            <person name="Wei Q."/>
        </authorList>
    </citation>
    <scope>NUCLEOTIDE SEQUENCE [LARGE SCALE GENOMIC DNA]</scope>
    <source>
        <strain evidence="20">WHYD16114868_AA</strain>
        <tissue evidence="20">Blood</tissue>
    </source>
</reference>
<keyword evidence="9 17" id="KW-1133">Transmembrane helix</keyword>
<dbReference type="InterPro" id="IPR003593">
    <property type="entry name" value="AAA+_ATPase"/>
</dbReference>
<evidence type="ECO:0000256" key="3">
    <source>
        <dbReference type="ARBA" id="ARBA00022490"/>
    </source>
</evidence>
<dbReference type="CDD" id="cd03061">
    <property type="entry name" value="GST_N_CLIC"/>
    <property type="match status" value="1"/>
</dbReference>
<evidence type="ECO:0000256" key="4">
    <source>
        <dbReference type="ARBA" id="ARBA00022692"/>
    </source>
</evidence>
<evidence type="ECO:0000256" key="15">
    <source>
        <dbReference type="ARBA" id="ARBA00023303"/>
    </source>
</evidence>
<dbReference type="GO" id="GO:0016887">
    <property type="term" value="F:ATP hydrolysis activity"/>
    <property type="evidence" value="ECO:0007669"/>
    <property type="project" value="InterPro"/>
</dbReference>
<dbReference type="PANTHER" id="PTHR19229">
    <property type="entry name" value="ATP-BINDING CASSETTE TRANSPORTER SUBFAMILY A ABCA"/>
    <property type="match status" value="1"/>
</dbReference>
<dbReference type="GO" id="GO:0005254">
    <property type="term" value="F:chloride channel activity"/>
    <property type="evidence" value="ECO:0007669"/>
    <property type="project" value="UniProtKB-KW"/>
</dbReference>
<dbReference type="FunFam" id="3.40.50.300:FF:000612">
    <property type="entry name" value="ATP-binding cassette, sub-family A (ABC1), member 2"/>
    <property type="match status" value="1"/>
</dbReference>
<evidence type="ECO:0000313" key="20">
    <source>
        <dbReference type="EMBL" id="RXM94549.1"/>
    </source>
</evidence>
<proteinExistence type="inferred from homology"/>
<evidence type="ECO:0000256" key="12">
    <source>
        <dbReference type="ARBA" id="ARBA00023136"/>
    </source>
</evidence>
<keyword evidence="2 17" id="KW-0813">Transport</keyword>
<dbReference type="GO" id="GO:0005737">
    <property type="term" value="C:cytoplasm"/>
    <property type="evidence" value="ECO:0007669"/>
    <property type="project" value="UniProtKB-SubCell"/>
</dbReference>
<dbReference type="InterPro" id="IPR002946">
    <property type="entry name" value="CLIC"/>
</dbReference>
<protein>
    <recommendedName>
        <fullName evidence="17">Chloride intracellular channel protein</fullName>
    </recommendedName>
</protein>
<name>A0A444V2C5_ACIRT</name>
<dbReference type="EMBL" id="SCEB01003258">
    <property type="protein sequence ID" value="RXM94549.1"/>
    <property type="molecule type" value="Genomic_DNA"/>
</dbReference>
<keyword evidence="11 17" id="KW-0406">Ion transport</keyword>
<evidence type="ECO:0000256" key="8">
    <source>
        <dbReference type="ARBA" id="ARBA00022882"/>
    </source>
</evidence>
<keyword evidence="21" id="KW-1185">Reference proteome</keyword>
<dbReference type="PROSITE" id="PS50405">
    <property type="entry name" value="GST_CTER"/>
    <property type="match status" value="1"/>
</dbReference>
<feature type="transmembrane region" description="Helical" evidence="17">
    <location>
        <begin position="250"/>
        <end position="271"/>
    </location>
</feature>
<gene>
    <name evidence="20" type="ORF">EOD39_17874</name>
</gene>
<comment type="caution">
    <text evidence="17">Lacks conserved residue(s) required for the propagation of feature annotation.</text>
</comment>
<comment type="caution">
    <text evidence="20">The sequence shown here is derived from an EMBL/GenBank/DDBJ whole genome shotgun (WGS) entry which is preliminary data.</text>
</comment>
<dbReference type="SUPFAM" id="SSF47616">
    <property type="entry name" value="GST C-terminal domain-like"/>
    <property type="match status" value="1"/>
</dbReference>
<keyword evidence="13 17" id="KW-0869">Chloride channel</keyword>
<comment type="catalytic activity">
    <reaction evidence="16">
        <text>chloride(in) = chloride(out)</text>
        <dbReference type="Rhea" id="RHEA:29823"/>
        <dbReference type="ChEBI" id="CHEBI:17996"/>
    </reaction>
</comment>
<evidence type="ECO:0000256" key="11">
    <source>
        <dbReference type="ARBA" id="ARBA00023065"/>
    </source>
</evidence>
<feature type="domain" description="ABC transporter" evidence="19">
    <location>
        <begin position="314"/>
        <end position="549"/>
    </location>
</feature>
<dbReference type="GO" id="GO:0140359">
    <property type="term" value="F:ABC-type transporter activity"/>
    <property type="evidence" value="ECO:0007669"/>
    <property type="project" value="InterPro"/>
</dbReference>
<comment type="domain">
    <text evidence="17">Members of this family may change from a globular, soluble state to a state where the N-terminal domain is inserted into the membrane and functions as chloride channel. A conformation change of the N-terminal domain is thought to expose hydrophobic surfaces that trigger membrane insertion.</text>
</comment>
<feature type="domain" description="GST C-terminal" evidence="18">
    <location>
        <begin position="892"/>
        <end position="1062"/>
    </location>
</feature>
<evidence type="ECO:0000259" key="18">
    <source>
        <dbReference type="PROSITE" id="PS50405"/>
    </source>
</evidence>
<dbReference type="InterPro" id="IPR027417">
    <property type="entry name" value="P-loop_NTPase"/>
</dbReference>
<keyword evidence="8 17" id="KW-0851">Voltage-gated channel</keyword>